<keyword evidence="5 6" id="KW-0472">Membrane</keyword>
<dbReference type="RefSeq" id="WP_167993755.1">
    <property type="nucleotide sequence ID" value="NZ_JAATJL010000001.1"/>
</dbReference>
<feature type="transmembrane region" description="Helical" evidence="6">
    <location>
        <begin position="23"/>
        <end position="44"/>
    </location>
</feature>
<protein>
    <submittedName>
        <fullName evidence="7">O-antigen/teichoic acid export membrane protein</fullName>
    </submittedName>
</protein>
<feature type="transmembrane region" description="Helical" evidence="6">
    <location>
        <begin position="186"/>
        <end position="209"/>
    </location>
</feature>
<comment type="caution">
    <text evidence="7">The sequence shown here is derived from an EMBL/GenBank/DDBJ whole genome shotgun (WGS) entry which is preliminary data.</text>
</comment>
<dbReference type="PANTHER" id="PTHR30250:SF11">
    <property type="entry name" value="O-ANTIGEN TRANSPORTER-RELATED"/>
    <property type="match status" value="1"/>
</dbReference>
<evidence type="ECO:0000256" key="6">
    <source>
        <dbReference type="SAM" id="Phobius"/>
    </source>
</evidence>
<accession>A0A846RMQ8</accession>
<evidence type="ECO:0000256" key="2">
    <source>
        <dbReference type="ARBA" id="ARBA00022475"/>
    </source>
</evidence>
<proteinExistence type="predicted"/>
<dbReference type="Proteomes" id="UP000547458">
    <property type="component" value="Unassembled WGS sequence"/>
</dbReference>
<feature type="transmembrane region" description="Helical" evidence="6">
    <location>
        <begin position="390"/>
        <end position="409"/>
    </location>
</feature>
<feature type="transmembrane region" description="Helical" evidence="6">
    <location>
        <begin position="331"/>
        <end position="351"/>
    </location>
</feature>
<feature type="transmembrane region" description="Helical" evidence="6">
    <location>
        <begin position="446"/>
        <end position="466"/>
    </location>
</feature>
<feature type="transmembrane region" description="Helical" evidence="6">
    <location>
        <begin position="56"/>
        <end position="83"/>
    </location>
</feature>
<keyword evidence="8" id="KW-1185">Reference proteome</keyword>
<feature type="transmembrane region" description="Helical" evidence="6">
    <location>
        <begin position="421"/>
        <end position="440"/>
    </location>
</feature>
<organism evidence="7 8">
    <name type="scientific">Arthrobacter pigmenti</name>
    <dbReference type="NCBI Taxonomy" id="271432"/>
    <lineage>
        <taxon>Bacteria</taxon>
        <taxon>Bacillati</taxon>
        <taxon>Actinomycetota</taxon>
        <taxon>Actinomycetes</taxon>
        <taxon>Micrococcales</taxon>
        <taxon>Micrococcaceae</taxon>
        <taxon>Arthrobacter</taxon>
    </lineage>
</organism>
<evidence type="ECO:0000256" key="4">
    <source>
        <dbReference type="ARBA" id="ARBA00022989"/>
    </source>
</evidence>
<keyword evidence="2" id="KW-1003">Cell membrane</keyword>
<keyword evidence="4 6" id="KW-1133">Transmembrane helix</keyword>
<name>A0A846RMQ8_9MICC</name>
<dbReference type="EMBL" id="JAATJL010000001">
    <property type="protein sequence ID" value="NJC22900.1"/>
    <property type="molecule type" value="Genomic_DNA"/>
</dbReference>
<feature type="transmembrane region" description="Helical" evidence="6">
    <location>
        <begin position="95"/>
        <end position="117"/>
    </location>
</feature>
<feature type="transmembrane region" description="Helical" evidence="6">
    <location>
        <begin position="221"/>
        <end position="249"/>
    </location>
</feature>
<evidence type="ECO:0000313" key="8">
    <source>
        <dbReference type="Proteomes" id="UP000547458"/>
    </source>
</evidence>
<evidence type="ECO:0000256" key="5">
    <source>
        <dbReference type="ARBA" id="ARBA00023136"/>
    </source>
</evidence>
<dbReference type="GO" id="GO:0005886">
    <property type="term" value="C:plasma membrane"/>
    <property type="evidence" value="ECO:0007669"/>
    <property type="project" value="UniProtKB-SubCell"/>
</dbReference>
<reference evidence="7 8" key="1">
    <citation type="submission" date="2020-03" db="EMBL/GenBank/DDBJ databases">
        <title>Sequencing the genomes of 1000 actinobacteria strains.</title>
        <authorList>
            <person name="Klenk H.-P."/>
        </authorList>
    </citation>
    <scope>NUCLEOTIDE SEQUENCE [LARGE SCALE GENOMIC DNA]</scope>
    <source>
        <strain evidence="7 8">DSM 16403</strain>
    </source>
</reference>
<dbReference type="AlphaFoldDB" id="A0A846RMQ8"/>
<gene>
    <name evidence="7" type="ORF">BJ994_001976</name>
</gene>
<dbReference type="InterPro" id="IPR050833">
    <property type="entry name" value="Poly_Biosynth_Transport"/>
</dbReference>
<feature type="transmembrane region" description="Helical" evidence="6">
    <location>
        <begin position="301"/>
        <end position="325"/>
    </location>
</feature>
<feature type="transmembrane region" description="Helical" evidence="6">
    <location>
        <begin position="129"/>
        <end position="149"/>
    </location>
</feature>
<sequence>MVTDSVSKPAGSVVESGSHRNSAFYLVGALLQGLGIVFVQPFAVRIMDSDREWGELIIAVSVIQVGVVLAAAGLPLAITRAWFDDKDGPLRARAISGFLGIAGLALGLAAALGFWLYQSAVEGRGPATFTIALVTMGVLASVLAAQAILRAQERPVAFVGLSIGASVGAHVTGLLAIWLIEPVAWLYLAGFALAVVVTACLSLLIAPPASPSATPGAVREALAIGLPVLPHTGALMLLTQGAVFLLAFISGTATSGDYGKVQVFILGTITLLGALNNVWVPRIMSASKEERPRRMHETMSTASLAALGIVVLASGSANVMTHILADGREDLIPVAQIMPLTALGYVLYLNATTLLFSDRRTGILAVVTPAVLLIGVALAVGPALNGNLVAVALANAAAFLVLGLVYFFLVRKRAHGGWPVGLYVLCSVTAIAYVVVLVLLPTDLLTGVFTCAAVALFSGIAGAVLWRRGRKRV</sequence>
<dbReference type="PANTHER" id="PTHR30250">
    <property type="entry name" value="PST FAMILY PREDICTED COLANIC ACID TRANSPORTER"/>
    <property type="match status" value="1"/>
</dbReference>
<feature type="transmembrane region" description="Helical" evidence="6">
    <location>
        <begin position="156"/>
        <end position="180"/>
    </location>
</feature>
<evidence type="ECO:0000256" key="1">
    <source>
        <dbReference type="ARBA" id="ARBA00004651"/>
    </source>
</evidence>
<keyword evidence="3 6" id="KW-0812">Transmembrane</keyword>
<evidence type="ECO:0000256" key="3">
    <source>
        <dbReference type="ARBA" id="ARBA00022692"/>
    </source>
</evidence>
<feature type="transmembrane region" description="Helical" evidence="6">
    <location>
        <begin position="363"/>
        <end position="384"/>
    </location>
</feature>
<feature type="transmembrane region" description="Helical" evidence="6">
    <location>
        <begin position="261"/>
        <end position="280"/>
    </location>
</feature>
<evidence type="ECO:0000313" key="7">
    <source>
        <dbReference type="EMBL" id="NJC22900.1"/>
    </source>
</evidence>
<comment type="subcellular location">
    <subcellularLocation>
        <location evidence="1">Cell membrane</location>
        <topology evidence="1">Multi-pass membrane protein</topology>
    </subcellularLocation>
</comment>